<evidence type="ECO:0000313" key="2">
    <source>
        <dbReference type="Proteomes" id="UP000827872"/>
    </source>
</evidence>
<protein>
    <submittedName>
        <fullName evidence="1">Uncharacterized protein</fullName>
    </submittedName>
</protein>
<gene>
    <name evidence="1" type="ORF">K3G42_007030</name>
</gene>
<accession>A0ACB8EPJ2</accession>
<proteinExistence type="predicted"/>
<keyword evidence="2" id="KW-1185">Reference proteome</keyword>
<evidence type="ECO:0000313" key="1">
    <source>
        <dbReference type="EMBL" id="KAH7994448.1"/>
    </source>
</evidence>
<reference evidence="1" key="1">
    <citation type="submission" date="2021-08" db="EMBL/GenBank/DDBJ databases">
        <title>The first chromosome-level gecko genome reveals the dynamic sex chromosomes of Neotropical dwarf geckos (Sphaerodactylidae: Sphaerodactylus).</title>
        <authorList>
            <person name="Pinto B.J."/>
            <person name="Keating S.E."/>
            <person name="Gamble T."/>
        </authorList>
    </citation>
    <scope>NUCLEOTIDE SEQUENCE</scope>
    <source>
        <strain evidence="1">TG3544</strain>
    </source>
</reference>
<sequence>MDFWPERQIKLVPTAGSSGLASRFGNTHFELSQHIRQVEWNACKFSGTKYGAESIEKRQLLQRTLYAVSERWIFRGLNECLLLFTTKEENPDPDTLLEHAGP</sequence>
<organism evidence="1 2">
    <name type="scientific">Sphaerodactylus townsendi</name>
    <dbReference type="NCBI Taxonomy" id="933632"/>
    <lineage>
        <taxon>Eukaryota</taxon>
        <taxon>Metazoa</taxon>
        <taxon>Chordata</taxon>
        <taxon>Craniata</taxon>
        <taxon>Vertebrata</taxon>
        <taxon>Euteleostomi</taxon>
        <taxon>Lepidosauria</taxon>
        <taxon>Squamata</taxon>
        <taxon>Bifurcata</taxon>
        <taxon>Gekkota</taxon>
        <taxon>Sphaerodactylidae</taxon>
        <taxon>Sphaerodactylus</taxon>
    </lineage>
</organism>
<comment type="caution">
    <text evidence="1">The sequence shown here is derived from an EMBL/GenBank/DDBJ whole genome shotgun (WGS) entry which is preliminary data.</text>
</comment>
<name>A0ACB8EPJ2_9SAUR</name>
<dbReference type="EMBL" id="CM037620">
    <property type="protein sequence ID" value="KAH7994448.1"/>
    <property type="molecule type" value="Genomic_DNA"/>
</dbReference>
<dbReference type="Proteomes" id="UP000827872">
    <property type="component" value="Linkage Group LG07"/>
</dbReference>